<feature type="non-terminal residue" evidence="2">
    <location>
        <position position="1"/>
    </location>
</feature>
<name>A0A0B6ZZC8_9EUPU</name>
<dbReference type="AlphaFoldDB" id="A0A0B6ZZC8"/>
<evidence type="ECO:0000256" key="1">
    <source>
        <dbReference type="SAM" id="SignalP"/>
    </source>
</evidence>
<feature type="signal peptide" evidence="1">
    <location>
        <begin position="1"/>
        <end position="18"/>
    </location>
</feature>
<protein>
    <submittedName>
        <fullName evidence="2">Uncharacterized protein</fullName>
    </submittedName>
</protein>
<proteinExistence type="predicted"/>
<accession>A0A0B6ZZC8</accession>
<dbReference type="EMBL" id="HACG01026842">
    <property type="protein sequence ID" value="CEK73707.1"/>
    <property type="molecule type" value="Transcribed_RNA"/>
</dbReference>
<evidence type="ECO:0000313" key="2">
    <source>
        <dbReference type="EMBL" id="CEK73707.1"/>
    </source>
</evidence>
<keyword evidence="1" id="KW-0732">Signal</keyword>
<reference evidence="2" key="1">
    <citation type="submission" date="2014-12" db="EMBL/GenBank/DDBJ databases">
        <title>Insight into the proteome of Arion vulgaris.</title>
        <authorList>
            <person name="Aradska J."/>
            <person name="Bulat T."/>
            <person name="Smidak R."/>
            <person name="Sarate P."/>
            <person name="Gangsoo J."/>
            <person name="Sialana F."/>
            <person name="Bilban M."/>
            <person name="Lubec G."/>
        </authorList>
    </citation>
    <scope>NUCLEOTIDE SEQUENCE</scope>
    <source>
        <tissue evidence="2">Skin</tissue>
    </source>
</reference>
<organism evidence="2">
    <name type="scientific">Arion vulgaris</name>
    <dbReference type="NCBI Taxonomy" id="1028688"/>
    <lineage>
        <taxon>Eukaryota</taxon>
        <taxon>Metazoa</taxon>
        <taxon>Spiralia</taxon>
        <taxon>Lophotrochozoa</taxon>
        <taxon>Mollusca</taxon>
        <taxon>Gastropoda</taxon>
        <taxon>Heterobranchia</taxon>
        <taxon>Euthyneura</taxon>
        <taxon>Panpulmonata</taxon>
        <taxon>Eupulmonata</taxon>
        <taxon>Stylommatophora</taxon>
        <taxon>Helicina</taxon>
        <taxon>Arionoidea</taxon>
        <taxon>Arionidae</taxon>
        <taxon>Arion</taxon>
    </lineage>
</organism>
<feature type="chain" id="PRO_5002110981" evidence="1">
    <location>
        <begin position="19"/>
        <end position="56"/>
    </location>
</feature>
<sequence length="56" mass="6228">PPCLLVFNLSLLFQLSSEGKIQSRNFKLPGGDQATYNLEQLRMVLGPNNLTYCAIT</sequence>
<gene>
    <name evidence="2" type="primary">ORF87907</name>
</gene>